<dbReference type="PANTHER" id="PTHR13227:SF0">
    <property type="entry name" value="EUKARYOTIC TRANSLATION INITIATION FACTOR 2A"/>
    <property type="match status" value="1"/>
</dbReference>
<dbReference type="PANTHER" id="PTHR13227">
    <property type="entry name" value="EUKARYOTIC TRANSLATION INITIATION FACTOR 2A"/>
    <property type="match status" value="1"/>
</dbReference>
<keyword evidence="5" id="KW-0853">WD repeat</keyword>
<evidence type="ECO:0000256" key="9">
    <source>
        <dbReference type="PIRNR" id="PIRNR017222"/>
    </source>
</evidence>
<evidence type="ECO:0000313" key="12">
    <source>
        <dbReference type="EMBL" id="KAK9890495.1"/>
    </source>
</evidence>
<keyword evidence="7 9" id="KW-0810">Translation regulation</keyword>
<dbReference type="Pfam" id="PF08662">
    <property type="entry name" value="eIF2A"/>
    <property type="match status" value="1"/>
</dbReference>
<dbReference type="Gene3D" id="2.130.10.10">
    <property type="entry name" value="YVTN repeat-like/Quinoprotein amine dehydrogenase"/>
    <property type="match status" value="1"/>
</dbReference>
<dbReference type="AlphaFoldDB" id="A0AAW1VED4"/>
<dbReference type="GO" id="GO:0003729">
    <property type="term" value="F:mRNA binding"/>
    <property type="evidence" value="ECO:0007669"/>
    <property type="project" value="TreeGrafter"/>
</dbReference>
<evidence type="ECO:0000256" key="10">
    <source>
        <dbReference type="SAM" id="MobiDB-lite"/>
    </source>
</evidence>
<evidence type="ECO:0000256" key="7">
    <source>
        <dbReference type="ARBA" id="ARBA00022845"/>
    </source>
</evidence>
<dbReference type="SUPFAM" id="SSF82171">
    <property type="entry name" value="DPP6 N-terminal domain-like"/>
    <property type="match status" value="1"/>
</dbReference>
<gene>
    <name evidence="12" type="ORF">WA026_010576</name>
</gene>
<feature type="compositionally biased region" description="Basic and acidic residues" evidence="10">
    <location>
        <begin position="435"/>
        <end position="447"/>
    </location>
</feature>
<feature type="region of interest" description="Disordered" evidence="10">
    <location>
        <begin position="409"/>
        <end position="477"/>
    </location>
</feature>
<evidence type="ECO:0000256" key="8">
    <source>
        <dbReference type="ARBA" id="ARBA00022917"/>
    </source>
</evidence>
<keyword evidence="8 9" id="KW-0648">Protein biosynthesis</keyword>
<name>A0AAW1VED4_9CUCU</name>
<comment type="similarity">
    <text evidence="2 9">Belongs to the WD repeat EIF2A family.</text>
</comment>
<dbReference type="PIRSF" id="PIRSF017222">
    <property type="entry name" value="eIF2A"/>
    <property type="match status" value="1"/>
</dbReference>
<dbReference type="EMBL" id="JARQZJ010000125">
    <property type="protein sequence ID" value="KAK9890495.1"/>
    <property type="molecule type" value="Genomic_DNA"/>
</dbReference>
<feature type="compositionally biased region" description="Basic residues" evidence="10">
    <location>
        <begin position="457"/>
        <end position="469"/>
    </location>
</feature>
<accession>A0AAW1VED4</accession>
<dbReference type="GO" id="GO:0006417">
    <property type="term" value="P:regulation of translation"/>
    <property type="evidence" value="ECO:0007669"/>
    <property type="project" value="UniProtKB-KW"/>
</dbReference>
<evidence type="ECO:0000259" key="11">
    <source>
        <dbReference type="Pfam" id="PF08662"/>
    </source>
</evidence>
<sequence>MSNAVPIASRSSSGVSLISGPPLFKGVDGFKDVQSKNCRAMLFSPDGSYLAYLNESQCILVNTNDWYLFLTWEPFIVNKANPNGSPNLHVYETKTGKLIKSFEQRQQTDWQPQWSSDEKLFSRLVNNDIVFFEDSNFEKIVKRIKCYKIKSYGLSPNIGTYFFICHTLGSPGQPTFGRLFKYPNLESDNAIASKSFFQADKVEYSWNLKGNNALLLTSTEVDKTGGSYYGKQWLHFVGLNGQTMMVTMSKEGPIYSVEWSPKNTEFCVIYGYMPPKATIFNLKCEPVFELGTGSFNSIYYNPHANILLLGGFGNLSGDVVIWDTLNWKQISSCQAQDTTLLEWSPDGTHFLTATTSPRLRVNNGYKIWHFSGSLLYEKTCVNEELYSVAWKKFPKYTFKEPVTTTKVQGILSSQPQASKQAYVPPSRRNRPTNFKLHDADEKPHKPGGDSTPSKTALKQKKKREAKKAKKLDGENEKESSGIVSSIELILTGDPEKDKKLKNIKKKLDAIEKLKEQQAQGKTLEVNQLSKIKGESDLIKELEELQM</sequence>
<dbReference type="GO" id="GO:0000049">
    <property type="term" value="F:tRNA binding"/>
    <property type="evidence" value="ECO:0007669"/>
    <property type="project" value="UniProtKB-UniRule"/>
</dbReference>
<comment type="caution">
    <text evidence="12">The sequence shown here is derived from an EMBL/GenBank/DDBJ whole genome shotgun (WGS) entry which is preliminary data.</text>
</comment>
<reference evidence="12 13" key="1">
    <citation type="submission" date="2023-03" db="EMBL/GenBank/DDBJ databases">
        <title>Genome insight into feeding habits of ladybird beetles.</title>
        <authorList>
            <person name="Li H.-S."/>
            <person name="Huang Y.-H."/>
            <person name="Pang H."/>
        </authorList>
    </citation>
    <scope>NUCLEOTIDE SEQUENCE [LARGE SCALE GENOMIC DNA]</scope>
    <source>
        <strain evidence="12">SYSU_2023b</strain>
        <tissue evidence="12">Whole body</tissue>
    </source>
</reference>
<keyword evidence="4 9" id="KW-0396">Initiation factor</keyword>
<evidence type="ECO:0000313" key="13">
    <source>
        <dbReference type="Proteomes" id="UP001431783"/>
    </source>
</evidence>
<dbReference type="InterPro" id="IPR013979">
    <property type="entry name" value="TIF_beta_prop-like"/>
</dbReference>
<evidence type="ECO:0000256" key="6">
    <source>
        <dbReference type="ARBA" id="ARBA00022737"/>
    </source>
</evidence>
<evidence type="ECO:0000256" key="4">
    <source>
        <dbReference type="ARBA" id="ARBA00022540"/>
    </source>
</evidence>
<proteinExistence type="inferred from homology"/>
<keyword evidence="13" id="KW-1185">Reference proteome</keyword>
<dbReference type="GO" id="GO:0043022">
    <property type="term" value="F:ribosome binding"/>
    <property type="evidence" value="ECO:0007669"/>
    <property type="project" value="UniProtKB-UniRule"/>
</dbReference>
<evidence type="ECO:0000256" key="1">
    <source>
        <dbReference type="ARBA" id="ARBA00003993"/>
    </source>
</evidence>
<keyword evidence="6" id="KW-0677">Repeat</keyword>
<dbReference type="InterPro" id="IPR011387">
    <property type="entry name" value="TIF2A"/>
</dbReference>
<organism evidence="12 13">
    <name type="scientific">Henosepilachna vigintioctopunctata</name>
    <dbReference type="NCBI Taxonomy" id="420089"/>
    <lineage>
        <taxon>Eukaryota</taxon>
        <taxon>Metazoa</taxon>
        <taxon>Ecdysozoa</taxon>
        <taxon>Arthropoda</taxon>
        <taxon>Hexapoda</taxon>
        <taxon>Insecta</taxon>
        <taxon>Pterygota</taxon>
        <taxon>Neoptera</taxon>
        <taxon>Endopterygota</taxon>
        <taxon>Coleoptera</taxon>
        <taxon>Polyphaga</taxon>
        <taxon>Cucujiformia</taxon>
        <taxon>Coccinelloidea</taxon>
        <taxon>Coccinellidae</taxon>
        <taxon>Epilachninae</taxon>
        <taxon>Epilachnini</taxon>
        <taxon>Henosepilachna</taxon>
    </lineage>
</organism>
<evidence type="ECO:0000256" key="2">
    <source>
        <dbReference type="ARBA" id="ARBA00009573"/>
    </source>
</evidence>
<protein>
    <recommendedName>
        <fullName evidence="3 9">Eukaryotic translation initiation factor 2A</fullName>
        <shortName evidence="9">eIF-2A</shortName>
    </recommendedName>
</protein>
<feature type="domain" description="Translation initiation factor beta propellor-like" evidence="11">
    <location>
        <begin position="194"/>
        <end position="388"/>
    </location>
</feature>
<dbReference type="GO" id="GO:0022627">
    <property type="term" value="C:cytosolic small ribosomal subunit"/>
    <property type="evidence" value="ECO:0007669"/>
    <property type="project" value="TreeGrafter"/>
</dbReference>
<evidence type="ECO:0000256" key="5">
    <source>
        <dbReference type="ARBA" id="ARBA00022574"/>
    </source>
</evidence>
<feature type="compositionally biased region" description="Polar residues" evidence="10">
    <location>
        <begin position="409"/>
        <end position="419"/>
    </location>
</feature>
<dbReference type="Proteomes" id="UP001431783">
    <property type="component" value="Unassembled WGS sequence"/>
</dbReference>
<evidence type="ECO:0000256" key="3">
    <source>
        <dbReference type="ARBA" id="ARBA00013819"/>
    </source>
</evidence>
<comment type="function">
    <text evidence="1 9">Functions in the early steps of protein synthesis of a small number of specific mRNAs. Acts by directing the binding of methionyl-tRNAi to 40S ribosomal subunits. In contrast to the eIF-2 complex, it binds methionyl-tRNAi to 40S subunits in a codon-dependent manner, whereas the eIF-2 complex binds methionyl-tRNAi to 40S subunits in a GTP-dependent manner.</text>
</comment>
<dbReference type="GO" id="GO:0003743">
    <property type="term" value="F:translation initiation factor activity"/>
    <property type="evidence" value="ECO:0007669"/>
    <property type="project" value="UniProtKB-UniRule"/>
</dbReference>
<dbReference type="InterPro" id="IPR015943">
    <property type="entry name" value="WD40/YVTN_repeat-like_dom_sf"/>
</dbReference>